<dbReference type="RefSeq" id="WP_255919982.1">
    <property type="nucleotide sequence ID" value="NZ_JANFNG010000006.1"/>
</dbReference>
<proteinExistence type="predicted"/>
<organism evidence="3 4">
    <name type="scientific">Streptomyces humicola</name>
    <dbReference type="NCBI Taxonomy" id="2953240"/>
    <lineage>
        <taxon>Bacteria</taxon>
        <taxon>Bacillati</taxon>
        <taxon>Actinomycetota</taxon>
        <taxon>Actinomycetes</taxon>
        <taxon>Kitasatosporales</taxon>
        <taxon>Streptomycetaceae</taxon>
        <taxon>Streptomyces</taxon>
    </lineage>
</organism>
<feature type="domain" description="4'-phosphopantetheinyl transferase" evidence="2">
    <location>
        <begin position="106"/>
        <end position="164"/>
    </location>
</feature>
<dbReference type="InterPro" id="IPR008278">
    <property type="entry name" value="4-PPantetheinyl_Trfase_dom"/>
</dbReference>
<comment type="caution">
    <text evidence="3">The sequence shown here is derived from an EMBL/GenBank/DDBJ whole genome shotgun (WGS) entry which is preliminary data.</text>
</comment>
<gene>
    <name evidence="3" type="ORF">NGB36_10790</name>
</gene>
<protein>
    <submittedName>
        <fullName evidence="3">4-phosphopantetheinyl transferase</fullName>
    </submittedName>
</protein>
<evidence type="ECO:0000259" key="2">
    <source>
        <dbReference type="Pfam" id="PF01648"/>
    </source>
</evidence>
<evidence type="ECO:0000256" key="1">
    <source>
        <dbReference type="ARBA" id="ARBA00022679"/>
    </source>
</evidence>
<dbReference type="Gene3D" id="3.90.470.20">
    <property type="entry name" value="4'-phosphopantetheinyl transferase domain"/>
    <property type="match status" value="1"/>
</dbReference>
<keyword evidence="4" id="KW-1185">Reference proteome</keyword>
<evidence type="ECO:0000313" key="4">
    <source>
        <dbReference type="Proteomes" id="UP001057702"/>
    </source>
</evidence>
<evidence type="ECO:0000313" key="3">
    <source>
        <dbReference type="EMBL" id="MCQ4081075.1"/>
    </source>
</evidence>
<dbReference type="Pfam" id="PF01648">
    <property type="entry name" value="ACPS"/>
    <property type="match status" value="1"/>
</dbReference>
<name>A0ABT1PTR6_9ACTN</name>
<keyword evidence="1 3" id="KW-0808">Transferase</keyword>
<dbReference type="GO" id="GO:0016740">
    <property type="term" value="F:transferase activity"/>
    <property type="evidence" value="ECO:0007669"/>
    <property type="project" value="UniProtKB-KW"/>
</dbReference>
<dbReference type="InterPro" id="IPR037143">
    <property type="entry name" value="4-PPantetheinyl_Trfase_dom_sf"/>
</dbReference>
<sequence length="214" mass="22575">MAHRAPVTVDDGVWVVTAAIAGQAPSAHPDDQRRASALPERRAREFLAGRGLLRGLLATVCPTLADATIAADALGKPWLTGRPDIGISVSHSGCQVAAAVAPGRALGVDLQHPAASLTPGFARRLLHGHAARLDGLPPARAAEEVAWVWTAQEACAKASGEGIAGRPWEIDIPPGARCGQWRGYRWVSLRGRSATPLSCAFAPATMDDIRRRIR</sequence>
<dbReference type="EMBL" id="JANFNG010000006">
    <property type="protein sequence ID" value="MCQ4081075.1"/>
    <property type="molecule type" value="Genomic_DNA"/>
</dbReference>
<reference evidence="3" key="1">
    <citation type="submission" date="2022-06" db="EMBL/GenBank/DDBJ databases">
        <title>Draft genome sequence of Streptomyces sp. RB6PN25 isolated from peat swamp forest in Thailand.</title>
        <authorList>
            <person name="Duangmal K."/>
            <person name="Klaysubun C."/>
        </authorList>
    </citation>
    <scope>NUCLEOTIDE SEQUENCE</scope>
    <source>
        <strain evidence="3">RB6PN25</strain>
    </source>
</reference>
<dbReference type="SUPFAM" id="SSF56214">
    <property type="entry name" value="4'-phosphopantetheinyl transferase"/>
    <property type="match status" value="2"/>
</dbReference>
<dbReference type="Proteomes" id="UP001057702">
    <property type="component" value="Unassembled WGS sequence"/>
</dbReference>
<accession>A0ABT1PTR6</accession>